<evidence type="ECO:0000313" key="2">
    <source>
        <dbReference type="EMBL" id="MBP2001536.1"/>
    </source>
</evidence>
<reference evidence="2 3" key="1">
    <citation type="submission" date="2021-03" db="EMBL/GenBank/DDBJ databases">
        <title>Genomic Encyclopedia of Type Strains, Phase IV (KMG-IV): sequencing the most valuable type-strain genomes for metagenomic binning, comparative biology and taxonomic classification.</title>
        <authorList>
            <person name="Goeker M."/>
        </authorList>
    </citation>
    <scope>NUCLEOTIDE SEQUENCE [LARGE SCALE GENOMIC DNA]</scope>
    <source>
        <strain evidence="2 3">DSM 26806</strain>
    </source>
</reference>
<protein>
    <submittedName>
        <fullName evidence="2">Uncharacterized protein</fullName>
    </submittedName>
</protein>
<keyword evidence="1" id="KW-1133">Transmembrane helix</keyword>
<name>A0ABS4JKN1_9BACL</name>
<keyword evidence="1" id="KW-0472">Membrane</keyword>
<proteinExistence type="predicted"/>
<organism evidence="2 3">
    <name type="scientific">Paenibacillus shirakamiensis</name>
    <dbReference type="NCBI Taxonomy" id="1265935"/>
    <lineage>
        <taxon>Bacteria</taxon>
        <taxon>Bacillati</taxon>
        <taxon>Bacillota</taxon>
        <taxon>Bacilli</taxon>
        <taxon>Bacillales</taxon>
        <taxon>Paenibacillaceae</taxon>
        <taxon>Paenibacillus</taxon>
    </lineage>
</organism>
<evidence type="ECO:0000313" key="3">
    <source>
        <dbReference type="Proteomes" id="UP001519288"/>
    </source>
</evidence>
<comment type="caution">
    <text evidence="2">The sequence shown here is derived from an EMBL/GenBank/DDBJ whole genome shotgun (WGS) entry which is preliminary data.</text>
</comment>
<feature type="transmembrane region" description="Helical" evidence="1">
    <location>
        <begin position="45"/>
        <end position="70"/>
    </location>
</feature>
<evidence type="ECO:0000256" key="1">
    <source>
        <dbReference type="SAM" id="Phobius"/>
    </source>
</evidence>
<dbReference type="EMBL" id="JAGGLD010000004">
    <property type="protein sequence ID" value="MBP2001536.1"/>
    <property type="molecule type" value="Genomic_DNA"/>
</dbReference>
<keyword evidence="3" id="KW-1185">Reference proteome</keyword>
<sequence>MRNVWIILFGVLLMALSGLERIILYASKANQVGNNLQELTDLIPSYIWNITTITFFAGILLVGIGAMLYLPNRSKDLA</sequence>
<accession>A0ABS4JKN1</accession>
<gene>
    <name evidence="2" type="ORF">J2Z69_002581</name>
</gene>
<dbReference type="RefSeq" id="WP_209863053.1">
    <property type="nucleotide sequence ID" value="NZ_JAGGLD010000004.1"/>
</dbReference>
<dbReference type="Proteomes" id="UP001519288">
    <property type="component" value="Unassembled WGS sequence"/>
</dbReference>
<keyword evidence="1" id="KW-0812">Transmembrane</keyword>